<dbReference type="PANTHER" id="PTHR48090">
    <property type="entry name" value="UNDECAPRENYL-PHOSPHATE 4-DEOXY-4-FORMAMIDO-L-ARABINOSE TRANSFERASE-RELATED"/>
    <property type="match status" value="1"/>
</dbReference>
<dbReference type="InterPro" id="IPR050256">
    <property type="entry name" value="Glycosyltransferase_2"/>
</dbReference>
<dbReference type="RefSeq" id="WP_369455233.1">
    <property type="nucleotide sequence ID" value="NZ_JBGCUO010000001.1"/>
</dbReference>
<evidence type="ECO:0000313" key="2">
    <source>
        <dbReference type="Proteomes" id="UP001562065"/>
    </source>
</evidence>
<name>A0ABV4AGM4_9GAMM</name>
<proteinExistence type="predicted"/>
<dbReference type="Gene3D" id="3.90.550.10">
    <property type="entry name" value="Spore Coat Polysaccharide Biosynthesis Protein SpsA, Chain A"/>
    <property type="match status" value="1"/>
</dbReference>
<gene>
    <name evidence="1" type="ORF">AB5I84_07480</name>
</gene>
<dbReference type="SUPFAM" id="SSF53448">
    <property type="entry name" value="Nucleotide-diphospho-sugar transferases"/>
    <property type="match status" value="1"/>
</dbReference>
<evidence type="ECO:0000313" key="1">
    <source>
        <dbReference type="EMBL" id="MEY1661988.1"/>
    </source>
</evidence>
<organism evidence="1 2">
    <name type="scientific">Isoalcanivorax beigongshangi</name>
    <dbReference type="NCBI Taxonomy" id="3238810"/>
    <lineage>
        <taxon>Bacteria</taxon>
        <taxon>Pseudomonadati</taxon>
        <taxon>Pseudomonadota</taxon>
        <taxon>Gammaproteobacteria</taxon>
        <taxon>Oceanospirillales</taxon>
        <taxon>Alcanivoracaceae</taxon>
        <taxon>Isoalcanivorax</taxon>
    </lineage>
</organism>
<comment type="caution">
    <text evidence="1">The sequence shown here is derived from an EMBL/GenBank/DDBJ whole genome shotgun (WGS) entry which is preliminary data.</text>
</comment>
<evidence type="ECO:0008006" key="3">
    <source>
        <dbReference type="Google" id="ProtNLM"/>
    </source>
</evidence>
<sequence>MLPSIAPSLSVITTTDPVAGQLPLLIASLRQLARSQRWQVELVIVDDLGQWRSSAPPPSAGSELSLVLLSPWQRQGQAAALELGIHASRAPTLLTIDPDLHPCVGELPALLAKLAGPVQMVHGVRPERTDSSALRRCGSRVTNWLVSAIIDVHITDLGSPVTALHRSTLAHLATLPTGCANPRLYLYGLLGDAVVCHRLVRGSPATVPSQYSFFQLVRVMWRLLHDSRIIRRALRTRRQP</sequence>
<dbReference type="Proteomes" id="UP001562065">
    <property type="component" value="Unassembled WGS sequence"/>
</dbReference>
<keyword evidence="2" id="KW-1185">Reference proteome</keyword>
<accession>A0ABV4AGM4</accession>
<dbReference type="EMBL" id="JBGCUO010000001">
    <property type="protein sequence ID" value="MEY1661988.1"/>
    <property type="molecule type" value="Genomic_DNA"/>
</dbReference>
<reference evidence="1 2" key="1">
    <citation type="submission" date="2024-07" db="EMBL/GenBank/DDBJ databases">
        <authorList>
            <person name="Ren Q."/>
        </authorList>
    </citation>
    <scope>NUCLEOTIDE SEQUENCE [LARGE SCALE GENOMIC DNA]</scope>
    <source>
        <strain evidence="1 2">REN37</strain>
    </source>
</reference>
<dbReference type="InterPro" id="IPR029044">
    <property type="entry name" value="Nucleotide-diphossugar_trans"/>
</dbReference>
<protein>
    <recommendedName>
        <fullName evidence="3">Glycosyltransferase</fullName>
    </recommendedName>
</protein>